<dbReference type="InterPro" id="IPR055170">
    <property type="entry name" value="GFO_IDH_MocA-like_dom"/>
</dbReference>
<organism evidence="5 6">
    <name type="scientific">Candidatus Desulfolinea nitratireducens</name>
    <dbReference type="NCBI Taxonomy" id="2841698"/>
    <lineage>
        <taxon>Bacteria</taxon>
        <taxon>Bacillati</taxon>
        <taxon>Chloroflexota</taxon>
        <taxon>Anaerolineae</taxon>
        <taxon>Anaerolineales</taxon>
        <taxon>Anaerolineales incertae sedis</taxon>
        <taxon>Candidatus Desulfolinea</taxon>
    </lineage>
</organism>
<dbReference type="SUPFAM" id="SSF51735">
    <property type="entry name" value="NAD(P)-binding Rossmann-fold domains"/>
    <property type="match status" value="1"/>
</dbReference>
<dbReference type="GO" id="GO:0000166">
    <property type="term" value="F:nucleotide binding"/>
    <property type="evidence" value="ECO:0007669"/>
    <property type="project" value="InterPro"/>
</dbReference>
<dbReference type="AlphaFoldDB" id="A0A8J6TFB7"/>
<dbReference type="GO" id="GO:0016491">
    <property type="term" value="F:oxidoreductase activity"/>
    <property type="evidence" value="ECO:0007669"/>
    <property type="project" value="UniProtKB-KW"/>
</dbReference>
<dbReference type="PANTHER" id="PTHR22604:SF105">
    <property type="entry name" value="TRANS-1,2-DIHYDROBENZENE-1,2-DIOL DEHYDROGENASE"/>
    <property type="match status" value="1"/>
</dbReference>
<dbReference type="Pfam" id="PF22725">
    <property type="entry name" value="GFO_IDH_MocA_C3"/>
    <property type="match status" value="1"/>
</dbReference>
<protein>
    <submittedName>
        <fullName evidence="5">Gfo/Idh/MocA family oxidoreductase</fullName>
    </submittedName>
</protein>
<dbReference type="InterPro" id="IPR036291">
    <property type="entry name" value="NAD(P)-bd_dom_sf"/>
</dbReference>
<dbReference type="Gene3D" id="3.30.360.10">
    <property type="entry name" value="Dihydrodipicolinate Reductase, domain 2"/>
    <property type="match status" value="1"/>
</dbReference>
<dbReference type="Pfam" id="PF01408">
    <property type="entry name" value="GFO_IDH_MocA"/>
    <property type="match status" value="1"/>
</dbReference>
<evidence type="ECO:0000259" key="3">
    <source>
        <dbReference type="Pfam" id="PF01408"/>
    </source>
</evidence>
<evidence type="ECO:0000313" key="5">
    <source>
        <dbReference type="EMBL" id="MBC8336221.1"/>
    </source>
</evidence>
<dbReference type="Proteomes" id="UP000614469">
    <property type="component" value="Unassembled WGS sequence"/>
</dbReference>
<dbReference type="SUPFAM" id="SSF55347">
    <property type="entry name" value="Glyceraldehyde-3-phosphate dehydrogenase-like, C-terminal domain"/>
    <property type="match status" value="1"/>
</dbReference>
<evidence type="ECO:0000313" key="6">
    <source>
        <dbReference type="Proteomes" id="UP000614469"/>
    </source>
</evidence>
<proteinExistence type="inferred from homology"/>
<sequence>MTEKFKWGVIAPGRIAHTFAEGVQSISDAEICAVASSNQERADAFAKKYNIPRAYDSYKTLVNDPAVDGVYISSLHHQHFEHCMLALEAGKPVLCEKPFTVNATETEKLISIAKEKNLFLMEALWTRYLPIYGIVRKWLDEGRIGEIVLLTSAFGVHPERDEKGRLLDLNLAGGSLLDIGIYNLSISNWVMGEYPTSFDVHALIGNTGVDELLAGVLVYENGIVSQFSCNFLSENRNDFFIYGSKGHIRIHSNFWGSTQATLSVDGQEHTETAPFAASGFEYQTIEAMRCIRAGLLESPGISHADTLSMMRLMDSIRAEIGLKYPFE</sequence>
<name>A0A8J6TFB7_9CHLR</name>
<keyword evidence="2" id="KW-0560">Oxidoreductase</keyword>
<accession>A0A8J6TFB7</accession>
<evidence type="ECO:0000259" key="4">
    <source>
        <dbReference type="Pfam" id="PF22725"/>
    </source>
</evidence>
<feature type="domain" description="Gfo/Idh/MocA-like oxidoreductase N-terminal" evidence="3">
    <location>
        <begin position="5"/>
        <end position="121"/>
    </location>
</feature>
<evidence type="ECO:0000256" key="1">
    <source>
        <dbReference type="ARBA" id="ARBA00010928"/>
    </source>
</evidence>
<evidence type="ECO:0000256" key="2">
    <source>
        <dbReference type="ARBA" id="ARBA00023002"/>
    </source>
</evidence>
<reference evidence="5 6" key="1">
    <citation type="submission" date="2020-08" db="EMBL/GenBank/DDBJ databases">
        <title>Bridging the membrane lipid divide: bacteria of the FCB group superphylum have the potential to synthesize archaeal ether lipids.</title>
        <authorList>
            <person name="Villanueva L."/>
            <person name="Von Meijenfeldt F.A.B."/>
            <person name="Westbye A.B."/>
            <person name="Yadav S."/>
            <person name="Hopmans E.C."/>
            <person name="Dutilh B.E."/>
            <person name="Sinninghe Damste J.S."/>
        </authorList>
    </citation>
    <scope>NUCLEOTIDE SEQUENCE [LARGE SCALE GENOMIC DNA]</scope>
    <source>
        <strain evidence="5">NIOZ-UU36</strain>
    </source>
</reference>
<dbReference type="InterPro" id="IPR050984">
    <property type="entry name" value="Gfo/Idh/MocA_domain"/>
</dbReference>
<dbReference type="PANTHER" id="PTHR22604">
    <property type="entry name" value="OXIDOREDUCTASES"/>
    <property type="match status" value="1"/>
</dbReference>
<gene>
    <name evidence="5" type="ORF">H8E29_13220</name>
</gene>
<comment type="similarity">
    <text evidence="1">Belongs to the Gfo/Idh/MocA family.</text>
</comment>
<comment type="caution">
    <text evidence="5">The sequence shown here is derived from an EMBL/GenBank/DDBJ whole genome shotgun (WGS) entry which is preliminary data.</text>
</comment>
<dbReference type="Gene3D" id="3.40.50.720">
    <property type="entry name" value="NAD(P)-binding Rossmann-like Domain"/>
    <property type="match status" value="1"/>
</dbReference>
<dbReference type="EMBL" id="JACNJN010000147">
    <property type="protein sequence ID" value="MBC8336221.1"/>
    <property type="molecule type" value="Genomic_DNA"/>
</dbReference>
<feature type="domain" description="GFO/IDH/MocA-like oxidoreductase" evidence="4">
    <location>
        <begin position="135"/>
        <end position="249"/>
    </location>
</feature>
<dbReference type="InterPro" id="IPR000683">
    <property type="entry name" value="Gfo/Idh/MocA-like_OxRdtase_N"/>
</dbReference>